<dbReference type="AlphaFoldDB" id="A0A2N9YBQ9"/>
<dbReference type="RefSeq" id="WP_062148458.1">
    <property type="nucleotide sequence ID" value="NZ_CP012373.2"/>
</dbReference>
<feature type="transmembrane region" description="Helical" evidence="1">
    <location>
        <begin position="151"/>
        <end position="173"/>
    </location>
</feature>
<organism evidence="3 4">
    <name type="scientific">Beggiatoa leptomitoformis</name>
    <dbReference type="NCBI Taxonomy" id="288004"/>
    <lineage>
        <taxon>Bacteria</taxon>
        <taxon>Pseudomonadati</taxon>
        <taxon>Pseudomonadota</taxon>
        <taxon>Gammaproteobacteria</taxon>
        <taxon>Thiotrichales</taxon>
        <taxon>Thiotrichaceae</taxon>
        <taxon>Beggiatoa</taxon>
    </lineage>
</organism>
<dbReference type="EMBL" id="CP018889">
    <property type="protein sequence ID" value="AUI67886.1"/>
    <property type="molecule type" value="Genomic_DNA"/>
</dbReference>
<evidence type="ECO:0000256" key="1">
    <source>
        <dbReference type="SAM" id="Phobius"/>
    </source>
</evidence>
<dbReference type="Gene3D" id="3.40.50.300">
    <property type="entry name" value="P-loop containing nucleotide triphosphate hydrolases"/>
    <property type="match status" value="1"/>
</dbReference>
<dbReference type="Pfam" id="PF05707">
    <property type="entry name" value="Zot"/>
    <property type="match status" value="1"/>
</dbReference>
<keyword evidence="4" id="KW-1185">Reference proteome</keyword>
<feature type="domain" description="Zona occludens toxin N-terminal" evidence="2">
    <location>
        <begin position="66"/>
        <end position="119"/>
    </location>
</feature>
<proteinExistence type="predicted"/>
<keyword evidence="1" id="KW-0472">Membrane</keyword>
<dbReference type="STRING" id="288004.AL038_02380"/>
<sequence length="177" mass="21272">MTAIIEGSERVNYVFDVLLKDLAKTPRPVYLLNFEFPTRLFETYPKVVLVDAETFELYPLSYLLPLNAVFIVNDAQRFFSPQDKDYPQFLKYFRFHRHYGHDFYFVTQSAQLLEPPIRQYPQYCHMKPSMSLKGIFVLDRLLFKFLEILDFFVKPFMLAFLLFLLFLSVYDYFFCPL</sequence>
<evidence type="ECO:0000259" key="2">
    <source>
        <dbReference type="Pfam" id="PF05707"/>
    </source>
</evidence>
<accession>A0A2N9YBQ9</accession>
<dbReference type="KEGG" id="blep:AL038_02380"/>
<keyword evidence="1" id="KW-1133">Transmembrane helix</keyword>
<protein>
    <recommendedName>
        <fullName evidence="2">Zona occludens toxin N-terminal domain-containing protein</fullName>
    </recommendedName>
</protein>
<evidence type="ECO:0000313" key="3">
    <source>
        <dbReference type="EMBL" id="AUI67886.1"/>
    </source>
</evidence>
<dbReference type="OrthoDB" id="8809170at2"/>
<reference evidence="4" key="1">
    <citation type="submission" date="2016-12" db="EMBL/GenBank/DDBJ databases">
        <title>Complete Genome Sequence of Beggiatoa leptomitiformis D-401.</title>
        <authorList>
            <person name="Fomenkov A."/>
            <person name="Vincze T."/>
            <person name="Grabovich M."/>
            <person name="Anton B.P."/>
            <person name="Dubinina G."/>
            <person name="Orlova M."/>
            <person name="Belousova E."/>
            <person name="Roberts R.J."/>
        </authorList>
    </citation>
    <scope>NUCLEOTIDE SEQUENCE [LARGE SCALE GENOMIC DNA]</scope>
    <source>
        <strain evidence="4">D-401</strain>
    </source>
</reference>
<dbReference type="InterPro" id="IPR008900">
    <property type="entry name" value="Zot_N"/>
</dbReference>
<evidence type="ECO:0000313" key="4">
    <source>
        <dbReference type="Proteomes" id="UP000234271"/>
    </source>
</evidence>
<gene>
    <name evidence="3" type="ORF">BLE401_03660</name>
</gene>
<keyword evidence="1" id="KW-0812">Transmembrane</keyword>
<dbReference type="Proteomes" id="UP000234271">
    <property type="component" value="Chromosome"/>
</dbReference>
<dbReference type="InterPro" id="IPR027417">
    <property type="entry name" value="P-loop_NTPase"/>
</dbReference>
<name>A0A2N9YBQ9_9GAMM</name>